<comment type="caution">
    <text evidence="6">The sequence shown here is derived from an EMBL/GenBank/DDBJ whole genome shotgun (WGS) entry which is preliminary data.</text>
</comment>
<evidence type="ECO:0000256" key="3">
    <source>
        <dbReference type="SAM" id="MobiDB-lite"/>
    </source>
</evidence>
<dbReference type="Gene3D" id="3.30.200.20">
    <property type="entry name" value="Phosphorylase Kinase, domain 1"/>
    <property type="match status" value="1"/>
</dbReference>
<keyword evidence="4" id="KW-0472">Membrane</keyword>
<evidence type="ECO:0000259" key="5">
    <source>
        <dbReference type="PROSITE" id="PS50927"/>
    </source>
</evidence>
<accession>A0A9Q1K5K0</accession>
<evidence type="ECO:0000256" key="1">
    <source>
        <dbReference type="ARBA" id="ARBA00022729"/>
    </source>
</evidence>
<dbReference type="InterPro" id="IPR003609">
    <property type="entry name" value="Pan_app"/>
</dbReference>
<dbReference type="InterPro" id="IPR001480">
    <property type="entry name" value="Bulb-type_lectin_dom"/>
</dbReference>
<organism evidence="6 7">
    <name type="scientific">Carnegiea gigantea</name>
    <dbReference type="NCBI Taxonomy" id="171969"/>
    <lineage>
        <taxon>Eukaryota</taxon>
        <taxon>Viridiplantae</taxon>
        <taxon>Streptophyta</taxon>
        <taxon>Embryophyta</taxon>
        <taxon>Tracheophyta</taxon>
        <taxon>Spermatophyta</taxon>
        <taxon>Magnoliopsida</taxon>
        <taxon>eudicotyledons</taxon>
        <taxon>Gunneridae</taxon>
        <taxon>Pentapetalae</taxon>
        <taxon>Caryophyllales</taxon>
        <taxon>Cactineae</taxon>
        <taxon>Cactaceae</taxon>
        <taxon>Cactoideae</taxon>
        <taxon>Echinocereeae</taxon>
        <taxon>Carnegiea</taxon>
    </lineage>
</organism>
<dbReference type="PANTHER" id="PTHR47976:SF15">
    <property type="entry name" value="G-TYPE LECTIN S-RECEPTOR-LIKE SERINE_THREONINE-PROTEIN KINASE RLK1"/>
    <property type="match status" value="1"/>
</dbReference>
<sequence length="1021" mass="113311">MLDQPSKDADKEYKTKVSVIGQTHQKNLVRLIRFCKDEDQQLLASNGLIISPMARALSCILSFIIFTLLQSSLVAAQASINIAVGQTLTATTDVSAWLSPGGDFAFGFHPLNSRNDLFLLAIWYAKIPDTIVWHANEGNPVPQGSTVTLDANQGLVLSDPQGNHLWNISDDVAGAVSYGFMGDTGNFVLKSSSGSAVWQSFEHPTDTLLPSQSLDTGFEVDSRLSETDFTKGRFQLRLIPDGNLVLNTRDLVTGFAYGAYYVSTTNENSAVAGQKLVYNESGHMYILRKNGSNYDLLSQSKIAPSGKDYYQRATLNFDGVLSWYSIPKNSTDNRWSMIQSIPDNICMVTRNPQPDMDSGICGFNSVCSLGNDQRPTCKCPKNYSLLNPNDTYGSCKPDFKLEVCEGYAEQAEKGEYQMVHVPNTDWPFNDYERLDPYTEEDCKNSCLNDCFCAAAIFQTAGQVTGCWKKKGPLSNGRQDNTVQGISWIKVGNVNNSNDLINPFIPVPKKDKLKIAVSVLLGGSVLANLFLLSTFCWGNFLSYRKKPVRLFDEGQSRTLRDYSSVHCFSYQELKDATDGTLESLVNDDMEALSDRLRVERFVLVALWCIQEDPNFRPTMKMVTQMLEGLTEVPSPPCPTSFSIRYRMRLEFMSPEAPTLITPSQTTRRIVYFSMINSSISIYFVERTPSNRKVGKSPFSYLSMLFGFISLLLLKIKSSVLAPPESGSISIGQILSATTNGSQLAPPGGHFVLGFHPYNTNHDLVPAIWYAKITDTIVWYVNGRNPVPQGSTVKLDANEGPVLSDPKGIPLWDTSNELTGDSIVNYGFMNDTGNFVLKQSSTDDEVRESFQHPTDMELGGMRGSSYVCSFRKASSLLLETQLHTNFVPVKKLDRISSHAGRDFKNEMSVIAQTNQKNLVGVYRILQGGRSTGPKGMLHLNGAGTNQSLRRKIVCTGIIGQERAILTDWAFDCYQSRALNSLVNDDIEVLNDRLRLEKAHHDCPLEYPRGPKFTTNDEDGHTDA</sequence>
<dbReference type="FunFam" id="2.90.10.10:FF:000013">
    <property type="entry name" value="G-type lectin S-receptor-like serine/threonine-protein kinase LECRK1"/>
    <property type="match status" value="1"/>
</dbReference>
<evidence type="ECO:0000256" key="4">
    <source>
        <dbReference type="SAM" id="Phobius"/>
    </source>
</evidence>
<proteinExistence type="predicted"/>
<feature type="region of interest" description="Disordered" evidence="3">
    <location>
        <begin position="1002"/>
        <end position="1021"/>
    </location>
</feature>
<dbReference type="Gene3D" id="2.90.10.10">
    <property type="entry name" value="Bulb-type lectin domain"/>
    <property type="match status" value="3"/>
</dbReference>
<keyword evidence="7" id="KW-1185">Reference proteome</keyword>
<dbReference type="Pfam" id="PF08276">
    <property type="entry name" value="PAN_2"/>
    <property type="match status" value="1"/>
</dbReference>
<dbReference type="CDD" id="cd00028">
    <property type="entry name" value="B_lectin"/>
    <property type="match status" value="1"/>
</dbReference>
<evidence type="ECO:0000256" key="2">
    <source>
        <dbReference type="ARBA" id="ARBA00023180"/>
    </source>
</evidence>
<dbReference type="CDD" id="cd01098">
    <property type="entry name" value="PAN_AP_plant"/>
    <property type="match status" value="1"/>
</dbReference>
<protein>
    <recommendedName>
        <fullName evidence="5">Bulb-type lectin domain-containing protein</fullName>
    </recommendedName>
</protein>
<dbReference type="SMART" id="SM00108">
    <property type="entry name" value="B_lectin"/>
    <property type="match status" value="2"/>
</dbReference>
<dbReference type="SUPFAM" id="SSF51110">
    <property type="entry name" value="alpha-D-mannose-specific plant lectins"/>
    <property type="match status" value="2"/>
</dbReference>
<dbReference type="FunFam" id="2.90.10.30:FF:000001">
    <property type="entry name" value="Serine/threonine-protein kinase"/>
    <property type="match status" value="1"/>
</dbReference>
<dbReference type="AlphaFoldDB" id="A0A9Q1K5K0"/>
<keyword evidence="2" id="KW-0325">Glycoprotein</keyword>
<dbReference type="Pfam" id="PF01453">
    <property type="entry name" value="B_lectin"/>
    <property type="match status" value="2"/>
</dbReference>
<evidence type="ECO:0000313" key="7">
    <source>
        <dbReference type="Proteomes" id="UP001153076"/>
    </source>
</evidence>
<name>A0A9Q1K5K0_9CARY</name>
<dbReference type="PANTHER" id="PTHR47976">
    <property type="entry name" value="G-TYPE LECTIN S-RECEPTOR-LIKE SERINE/THREONINE-PROTEIN KINASE SD2-5"/>
    <property type="match status" value="1"/>
</dbReference>
<dbReference type="InterPro" id="IPR036426">
    <property type="entry name" value="Bulb-type_lectin_dom_sf"/>
</dbReference>
<dbReference type="PROSITE" id="PS50927">
    <property type="entry name" value="BULB_LECTIN"/>
    <property type="match status" value="2"/>
</dbReference>
<keyword evidence="4" id="KW-0812">Transmembrane</keyword>
<evidence type="ECO:0000313" key="6">
    <source>
        <dbReference type="EMBL" id="KAJ8436787.1"/>
    </source>
</evidence>
<feature type="transmembrane region" description="Helical" evidence="4">
    <location>
        <begin position="514"/>
        <end position="539"/>
    </location>
</feature>
<keyword evidence="4" id="KW-1133">Transmembrane helix</keyword>
<dbReference type="InterPro" id="IPR051343">
    <property type="entry name" value="G-type_lectin_kinases/EP1-like"/>
</dbReference>
<dbReference type="Proteomes" id="UP001153076">
    <property type="component" value="Unassembled WGS sequence"/>
</dbReference>
<keyword evidence="1" id="KW-0732">Signal</keyword>
<reference evidence="6" key="1">
    <citation type="submission" date="2022-04" db="EMBL/GenBank/DDBJ databases">
        <title>Carnegiea gigantea Genome sequencing and assembly v2.</title>
        <authorList>
            <person name="Copetti D."/>
            <person name="Sanderson M.J."/>
            <person name="Burquez A."/>
            <person name="Wojciechowski M.F."/>
        </authorList>
    </citation>
    <scope>NUCLEOTIDE SEQUENCE</scope>
    <source>
        <strain evidence="6">SGP5-SGP5p</strain>
        <tissue evidence="6">Aerial part</tissue>
    </source>
</reference>
<dbReference type="OrthoDB" id="1930390at2759"/>
<gene>
    <name evidence="6" type="ORF">Cgig2_032015</name>
</gene>
<feature type="transmembrane region" description="Helical" evidence="4">
    <location>
        <begin position="696"/>
        <end position="714"/>
    </location>
</feature>
<dbReference type="EMBL" id="JAKOGI010000328">
    <property type="protein sequence ID" value="KAJ8436787.1"/>
    <property type="molecule type" value="Genomic_DNA"/>
</dbReference>
<feature type="domain" description="Bulb-type lectin" evidence="5">
    <location>
        <begin position="727"/>
        <end position="848"/>
    </location>
</feature>
<feature type="domain" description="Bulb-type lectin" evidence="5">
    <location>
        <begin position="89"/>
        <end position="202"/>
    </location>
</feature>